<name>A0A1E3XFD6_9BACT</name>
<dbReference type="Proteomes" id="UP000094056">
    <property type="component" value="Unassembled WGS sequence"/>
</dbReference>
<proteinExistence type="predicted"/>
<evidence type="ECO:0000313" key="1">
    <source>
        <dbReference type="EMBL" id="ODS34308.1"/>
    </source>
</evidence>
<organism evidence="1 2">
    <name type="scientific">Candidatus Scalindua rubra</name>
    <dbReference type="NCBI Taxonomy" id="1872076"/>
    <lineage>
        <taxon>Bacteria</taxon>
        <taxon>Pseudomonadati</taxon>
        <taxon>Planctomycetota</taxon>
        <taxon>Candidatus Brocadiia</taxon>
        <taxon>Candidatus Brocadiales</taxon>
        <taxon>Candidatus Scalinduaceae</taxon>
        <taxon>Candidatus Scalindua</taxon>
    </lineage>
</organism>
<gene>
    <name evidence="1" type="ORF">SCARUB_00567</name>
</gene>
<dbReference type="AlphaFoldDB" id="A0A1E3XFD6"/>
<accession>A0A1E3XFD6</accession>
<evidence type="ECO:0000313" key="2">
    <source>
        <dbReference type="Proteomes" id="UP000094056"/>
    </source>
</evidence>
<sequence length="31" mass="3709">MGSMSNSLKYKYIQKYGKDKWLDHVNKIDSM</sequence>
<dbReference type="EMBL" id="MAYW01000009">
    <property type="protein sequence ID" value="ODS34308.1"/>
    <property type="molecule type" value="Genomic_DNA"/>
</dbReference>
<protein>
    <submittedName>
        <fullName evidence="1">Uncharacterized protein</fullName>
    </submittedName>
</protein>
<reference evidence="1 2" key="1">
    <citation type="submission" date="2016-07" db="EMBL/GenBank/DDBJ databases">
        <title>Draft genome of Scalindua rubra, obtained from a brine-seawater interface in the Red Sea, sheds light on salt adaptation in anammox bacteria.</title>
        <authorList>
            <person name="Speth D.R."/>
            <person name="Lagkouvardos I."/>
            <person name="Wang Y."/>
            <person name="Qian P.-Y."/>
            <person name="Dutilh B.E."/>
            <person name="Jetten M.S."/>
        </authorList>
    </citation>
    <scope>NUCLEOTIDE SEQUENCE [LARGE SCALE GENOMIC DNA]</scope>
    <source>
        <strain evidence="1">BSI-1</strain>
    </source>
</reference>
<comment type="caution">
    <text evidence="1">The sequence shown here is derived from an EMBL/GenBank/DDBJ whole genome shotgun (WGS) entry which is preliminary data.</text>
</comment>